<feature type="chain" id="PRO_5009355869" description="Glucans biosynthesis protein G" evidence="7">
    <location>
        <begin position="31"/>
        <end position="519"/>
    </location>
</feature>
<dbReference type="PANTHER" id="PTHR30504">
    <property type="entry name" value="GLUCANS BIOSYNTHESIS PROTEIN"/>
    <property type="match status" value="1"/>
</dbReference>
<dbReference type="GO" id="GO:0003824">
    <property type="term" value="F:catalytic activity"/>
    <property type="evidence" value="ECO:0007669"/>
    <property type="project" value="InterPro"/>
</dbReference>
<evidence type="ECO:0000256" key="3">
    <source>
        <dbReference type="ARBA" id="ARBA00009284"/>
    </source>
</evidence>
<comment type="similarity">
    <text evidence="3 7">Belongs to the OpgD/OpgG family.</text>
</comment>
<evidence type="ECO:0000256" key="5">
    <source>
        <dbReference type="ARBA" id="ARBA00022729"/>
    </source>
</evidence>
<accession>A0A1H2LXI2</accession>
<dbReference type="PIRSF" id="PIRSF006281">
    <property type="entry name" value="MdoG"/>
    <property type="match status" value="1"/>
</dbReference>
<proteinExistence type="inferred from homology"/>
<dbReference type="Gene3D" id="2.60.40.10">
    <property type="entry name" value="Immunoglobulins"/>
    <property type="match status" value="1"/>
</dbReference>
<dbReference type="SUPFAM" id="SSF81296">
    <property type="entry name" value="E set domains"/>
    <property type="match status" value="1"/>
</dbReference>
<comment type="pathway">
    <text evidence="2 7">Glycan metabolism; osmoregulated periplasmic glucan (OPG) biosynthesis.</text>
</comment>
<protein>
    <recommendedName>
        <fullName evidence="4 7">Glucans biosynthesis protein G</fullName>
    </recommendedName>
</protein>
<reference evidence="10" key="1">
    <citation type="submission" date="2016-10" db="EMBL/GenBank/DDBJ databases">
        <authorList>
            <person name="Varghese N."/>
            <person name="Submissions S."/>
        </authorList>
    </citation>
    <scope>NUCLEOTIDE SEQUENCE [LARGE SCALE GENOMIC DNA]</scope>
    <source>
        <strain evidence="10">KCTC 32246</strain>
    </source>
</reference>
<evidence type="ECO:0000256" key="6">
    <source>
        <dbReference type="ARBA" id="ARBA00022764"/>
    </source>
</evidence>
<dbReference type="UniPathway" id="UPA00637"/>
<evidence type="ECO:0000256" key="7">
    <source>
        <dbReference type="HAMAP-Rule" id="MF_01069"/>
    </source>
</evidence>
<dbReference type="Proteomes" id="UP000198675">
    <property type="component" value="Chromosome I"/>
</dbReference>
<feature type="signal peptide" evidence="7">
    <location>
        <begin position="1"/>
        <end position="30"/>
    </location>
</feature>
<evidence type="ECO:0000256" key="4">
    <source>
        <dbReference type="ARBA" id="ARBA00015376"/>
    </source>
</evidence>
<dbReference type="InterPro" id="IPR014438">
    <property type="entry name" value="Glucan_biosyn_MdoG/MdoD"/>
</dbReference>
<name>A0A1H2LXI2_9PSED</name>
<sequence length="519" mass="58282" precursor="true">MSRCSGARMGKAGKLALCVLPLLFAAQSWAFDLDDVAVKAKALAAEGYSAPQSNLPAALRELPFAGYQKVRFLEEKAHWADGKTPFRLYFFHQGMHFDVPVKINEVTAEGTQEIKYDPSMFDFGDLNLNPDDLKDLGFAGFKVINEINTNGRHDEVMSVLGASYFRIVGKGQVFGLSARGLAIDTALPSGEEFPRFTEFWIEKPQPDRRSLVIYALLDSPRATGAYRMEFKPGRDSVLDVQSKVYLRENVEKLGIAPLTSMYLFGANQPWPRPNYRPQLHDSEGLGIHAGNGEWIWRPLNNPQRLNVSSYRIDNPRGFGLMQRSRDFSQYQDLDDRYELRPSGWVETVGDWGAGHVELVEIPTPDETNDNIVALWRPEKLPAPGEALDVSYRLHFSRDEAKLHDPQLAMVSQTRLSEGDIKQANLIRQADGSTALVIDFVGKELAKRSPDAAPQVQVSVDDNAELLEENLRYNPVSKGWRLLLRVKVKDPAQPVEMRAALVENGKPVSETWSYQLPSHE</sequence>
<dbReference type="AlphaFoldDB" id="A0A1H2LXI2"/>
<evidence type="ECO:0000313" key="9">
    <source>
        <dbReference type="EMBL" id="SDU85649.1"/>
    </source>
</evidence>
<dbReference type="InterPro" id="IPR023704">
    <property type="entry name" value="MdoG_OpgG"/>
</dbReference>
<keyword evidence="10" id="KW-1185">Reference proteome</keyword>
<keyword evidence="5 7" id="KW-0732">Signal</keyword>
<dbReference type="EMBL" id="LT629797">
    <property type="protein sequence ID" value="SDU85649.1"/>
    <property type="molecule type" value="Genomic_DNA"/>
</dbReference>
<keyword evidence="6 7" id="KW-0574">Periplasm</keyword>
<dbReference type="Gene3D" id="2.70.98.10">
    <property type="match status" value="1"/>
</dbReference>
<dbReference type="SUPFAM" id="SSF74650">
    <property type="entry name" value="Galactose mutarotase-like"/>
    <property type="match status" value="1"/>
</dbReference>
<dbReference type="HAMAP" id="MF_01069">
    <property type="entry name" value="MdoG_OpgG"/>
    <property type="match status" value="1"/>
</dbReference>
<dbReference type="GO" id="GO:0030288">
    <property type="term" value="C:outer membrane-bounded periplasmic space"/>
    <property type="evidence" value="ECO:0007669"/>
    <property type="project" value="TreeGrafter"/>
</dbReference>
<dbReference type="PANTHER" id="PTHR30504:SF4">
    <property type="entry name" value="GLUCANS BIOSYNTHESIS PROTEIN G"/>
    <property type="match status" value="1"/>
</dbReference>
<evidence type="ECO:0000313" key="10">
    <source>
        <dbReference type="Proteomes" id="UP000198675"/>
    </source>
</evidence>
<dbReference type="InterPro" id="IPR014718">
    <property type="entry name" value="GH-type_carb-bd"/>
</dbReference>
<dbReference type="Pfam" id="PF04349">
    <property type="entry name" value="MdoG"/>
    <property type="match status" value="1"/>
</dbReference>
<evidence type="ECO:0000256" key="1">
    <source>
        <dbReference type="ARBA" id="ARBA00004418"/>
    </source>
</evidence>
<gene>
    <name evidence="7" type="primary">opgG</name>
    <name evidence="9" type="ORF">SAMN05216363_2408</name>
</gene>
<dbReference type="InterPro" id="IPR011013">
    <property type="entry name" value="Gal_mutarotase_sf_dom"/>
</dbReference>
<comment type="subcellular location">
    <subcellularLocation>
        <location evidence="1 7">Periplasm</location>
    </subcellularLocation>
</comment>
<dbReference type="InterPro" id="IPR014756">
    <property type="entry name" value="Ig_E-set"/>
</dbReference>
<dbReference type="InterPro" id="IPR013783">
    <property type="entry name" value="Ig-like_fold"/>
</dbReference>
<dbReference type="FunFam" id="2.70.98.10:FF:000001">
    <property type="entry name" value="Glucans biosynthesis protein G"/>
    <property type="match status" value="1"/>
</dbReference>
<organism evidence="9 10">
    <name type="scientific">Pseudomonas sihuiensis</name>
    <dbReference type="NCBI Taxonomy" id="1274359"/>
    <lineage>
        <taxon>Bacteria</taxon>
        <taxon>Pseudomonadati</taxon>
        <taxon>Pseudomonadota</taxon>
        <taxon>Gammaproteobacteria</taxon>
        <taxon>Pseudomonadales</taxon>
        <taxon>Pseudomonadaceae</taxon>
        <taxon>Pseudomonas</taxon>
    </lineage>
</organism>
<dbReference type="InterPro" id="IPR007444">
    <property type="entry name" value="Glucan_biosyn_MdoG_C"/>
</dbReference>
<comment type="function">
    <text evidence="7">Involved in the biosynthesis of osmoregulated periplasmic glucans (OPGs).</text>
</comment>
<dbReference type="GO" id="GO:0030246">
    <property type="term" value="F:carbohydrate binding"/>
    <property type="evidence" value="ECO:0007669"/>
    <property type="project" value="InterPro"/>
</dbReference>
<evidence type="ECO:0000256" key="2">
    <source>
        <dbReference type="ARBA" id="ARBA00005001"/>
    </source>
</evidence>
<feature type="domain" description="Glucan biosynthesis periplasmic MdoG C-terminal" evidence="8">
    <location>
        <begin position="31"/>
        <end position="514"/>
    </location>
</feature>
<dbReference type="GO" id="GO:0051274">
    <property type="term" value="P:beta-glucan biosynthetic process"/>
    <property type="evidence" value="ECO:0007669"/>
    <property type="project" value="TreeGrafter"/>
</dbReference>
<evidence type="ECO:0000259" key="8">
    <source>
        <dbReference type="Pfam" id="PF04349"/>
    </source>
</evidence>